<dbReference type="Gene3D" id="3.40.50.1110">
    <property type="entry name" value="SGNH hydrolase"/>
    <property type="match status" value="1"/>
</dbReference>
<dbReference type="GO" id="GO:0005576">
    <property type="term" value="C:extracellular region"/>
    <property type="evidence" value="ECO:0007669"/>
    <property type="project" value="TreeGrafter"/>
</dbReference>
<keyword evidence="4" id="KW-1185">Reference proteome</keyword>
<proteinExistence type="inferred from homology"/>
<dbReference type="Proteomes" id="UP000585474">
    <property type="component" value="Unassembled WGS sequence"/>
</dbReference>
<organism evidence="3 4">
    <name type="scientific">Actinidia rufa</name>
    <dbReference type="NCBI Taxonomy" id="165716"/>
    <lineage>
        <taxon>Eukaryota</taxon>
        <taxon>Viridiplantae</taxon>
        <taxon>Streptophyta</taxon>
        <taxon>Embryophyta</taxon>
        <taxon>Tracheophyta</taxon>
        <taxon>Spermatophyta</taxon>
        <taxon>Magnoliopsida</taxon>
        <taxon>eudicotyledons</taxon>
        <taxon>Gunneridae</taxon>
        <taxon>Pentapetalae</taxon>
        <taxon>asterids</taxon>
        <taxon>Ericales</taxon>
        <taxon>Actinidiaceae</taxon>
        <taxon>Actinidia</taxon>
    </lineage>
</organism>
<dbReference type="AlphaFoldDB" id="A0A7J0GI33"/>
<gene>
    <name evidence="3" type="ORF">Acr_21g0010660</name>
</gene>
<evidence type="ECO:0000256" key="1">
    <source>
        <dbReference type="ARBA" id="ARBA00008668"/>
    </source>
</evidence>
<feature type="region of interest" description="Disordered" evidence="2">
    <location>
        <begin position="168"/>
        <end position="326"/>
    </location>
</feature>
<comment type="similarity">
    <text evidence="1">Belongs to the 'GDSL' lipolytic enzyme family.</text>
</comment>
<protein>
    <submittedName>
        <fullName evidence="3">GDSL-like Lipase/Acylhydrolase superfamily protein</fullName>
    </submittedName>
</protein>
<feature type="compositionally biased region" description="Polar residues" evidence="2">
    <location>
        <begin position="274"/>
        <end position="291"/>
    </location>
</feature>
<dbReference type="InterPro" id="IPR001087">
    <property type="entry name" value="GDSL"/>
</dbReference>
<dbReference type="InterPro" id="IPR036514">
    <property type="entry name" value="SGNH_hydro_sf"/>
</dbReference>
<feature type="compositionally biased region" description="Basic residues" evidence="2">
    <location>
        <begin position="231"/>
        <end position="243"/>
    </location>
</feature>
<dbReference type="Pfam" id="PF00657">
    <property type="entry name" value="Lipase_GDSL"/>
    <property type="match status" value="1"/>
</dbReference>
<dbReference type="PANTHER" id="PTHR45642">
    <property type="entry name" value="GDSL ESTERASE/LIPASE EXL3"/>
    <property type="match status" value="1"/>
</dbReference>
<dbReference type="InterPro" id="IPR050592">
    <property type="entry name" value="GDSL_lipolytic_enzyme"/>
</dbReference>
<comment type="caution">
    <text evidence="3">The sequence shown here is derived from an EMBL/GenBank/DDBJ whole genome shotgun (WGS) entry which is preliminary data.</text>
</comment>
<accession>A0A7J0GI33</accession>
<sequence length="454" mass="50347">MFGDSIVDTGNNNNLKTIFKVNYPPYGKDFEGGIPTGRFSNGKVPSDLFVEELGIKELLPAYLDPNLQTEDLKTGVNFASGGAGFDPLTSALARVARERRGGAQKCNPWGLPGAHSMLLCAEGAGSEAMYLGGVVVLRDQREIVRWLDVTGDWSLGTTIGIRAKFESPESHRSDFGGERKPISNSDQIQSAQKWRLSIPPDSSRRDEAPAPNGVKIGLQTSPHAPPEVRRVRSTRPTRSRRGRRLENAPRKGPTRAARTPTCAQSPARAATRLESGSKSQPSSPRALTRPSQLGEWRQLAATRATRPSRSVVTRQPPAPSRAAPTRAGLSRYAMIRADPVNQEPLTVDPSQVSDFARKALSEFSRHSGFIREIMPCGKPRMKDMEEDVPEKQIRQIKQCIGHEHEETSAHGLWTKLKEMYREKTSQNKALMRRLVLKLQRRNTVEELTSEFQRS</sequence>
<dbReference type="EMBL" id="BJWL01000021">
    <property type="protein sequence ID" value="GFZ10467.1"/>
    <property type="molecule type" value="Genomic_DNA"/>
</dbReference>
<name>A0A7J0GI33_9ERIC</name>
<dbReference type="PANTHER" id="PTHR45642:SF138">
    <property type="entry name" value="GDSL ESTERASE_LIPASE EXL3-LIKE"/>
    <property type="match status" value="1"/>
</dbReference>
<feature type="compositionally biased region" description="Polar residues" evidence="2">
    <location>
        <begin position="182"/>
        <end position="192"/>
    </location>
</feature>
<dbReference type="GO" id="GO:0016788">
    <property type="term" value="F:hydrolase activity, acting on ester bonds"/>
    <property type="evidence" value="ECO:0007669"/>
    <property type="project" value="InterPro"/>
</dbReference>
<evidence type="ECO:0000256" key="2">
    <source>
        <dbReference type="SAM" id="MobiDB-lite"/>
    </source>
</evidence>
<reference evidence="3 4" key="1">
    <citation type="submission" date="2019-07" db="EMBL/GenBank/DDBJ databases">
        <title>De Novo Assembly of kiwifruit Actinidia rufa.</title>
        <authorList>
            <person name="Sugita-Konishi S."/>
            <person name="Sato K."/>
            <person name="Mori E."/>
            <person name="Abe Y."/>
            <person name="Kisaki G."/>
            <person name="Hamano K."/>
            <person name="Suezawa K."/>
            <person name="Otani M."/>
            <person name="Fukuda T."/>
            <person name="Manabe T."/>
            <person name="Gomi K."/>
            <person name="Tabuchi M."/>
            <person name="Akimitsu K."/>
            <person name="Kataoka I."/>
        </authorList>
    </citation>
    <scope>NUCLEOTIDE SEQUENCE [LARGE SCALE GENOMIC DNA]</scope>
    <source>
        <strain evidence="4">cv. Fuchu</strain>
    </source>
</reference>
<feature type="compositionally biased region" description="Basic and acidic residues" evidence="2">
    <location>
        <begin position="168"/>
        <end position="181"/>
    </location>
</feature>
<evidence type="ECO:0000313" key="3">
    <source>
        <dbReference type="EMBL" id="GFZ10467.1"/>
    </source>
</evidence>
<dbReference type="OrthoDB" id="1600564at2759"/>
<evidence type="ECO:0000313" key="4">
    <source>
        <dbReference type="Proteomes" id="UP000585474"/>
    </source>
</evidence>
<keyword evidence="3" id="KW-0378">Hydrolase</keyword>